<evidence type="ECO:0000256" key="8">
    <source>
        <dbReference type="ARBA" id="ARBA00022989"/>
    </source>
</evidence>
<comment type="function">
    <text evidence="10">Junctophilins contribute to the formation of junctional membrane complexes (JMCs) which link the plasma membrane with the endoplasmic or sarcoplasmic reticulum in excitable cells. Provides a structural foundation for functional cross-talk between the cell surface and intracellular calcium release channels.</text>
</comment>
<organism evidence="13 14">
    <name type="scientific">Bos mutus grunniens</name>
    <name type="common">Wild yak</name>
    <name type="synonym">Bos grunniens</name>
    <dbReference type="NCBI Taxonomy" id="30521"/>
    <lineage>
        <taxon>Eukaryota</taxon>
        <taxon>Metazoa</taxon>
        <taxon>Chordata</taxon>
        <taxon>Craniata</taxon>
        <taxon>Vertebrata</taxon>
        <taxon>Euteleostomi</taxon>
        <taxon>Mammalia</taxon>
        <taxon>Eutheria</taxon>
        <taxon>Laurasiatheria</taxon>
        <taxon>Artiodactyla</taxon>
        <taxon>Ruminantia</taxon>
        <taxon>Pecora</taxon>
        <taxon>Bovidae</taxon>
        <taxon>Bovinae</taxon>
        <taxon>Bos</taxon>
    </lineage>
</organism>
<evidence type="ECO:0000313" key="14">
    <source>
        <dbReference type="Proteomes" id="UP000694520"/>
    </source>
</evidence>
<evidence type="ECO:0000256" key="12">
    <source>
        <dbReference type="SAM" id="Phobius"/>
    </source>
</evidence>
<reference evidence="13" key="1">
    <citation type="submission" date="2019-05" db="EMBL/GenBank/DDBJ databases">
        <authorList>
            <person name="Zhang S."/>
            <person name="Liu J."/>
        </authorList>
    </citation>
    <scope>NUCLEOTIDE SEQUENCE [LARGE SCALE GENOMIC DNA]</scope>
</reference>
<evidence type="ECO:0000256" key="5">
    <source>
        <dbReference type="ARBA" id="ARBA00022692"/>
    </source>
</evidence>
<keyword evidence="4" id="KW-0597">Phosphoprotein</keyword>
<feature type="compositionally biased region" description="Basic and acidic residues" evidence="11">
    <location>
        <begin position="530"/>
        <end position="541"/>
    </location>
</feature>
<feature type="region of interest" description="Disordered" evidence="11">
    <location>
        <begin position="468"/>
        <end position="666"/>
    </location>
</feature>
<feature type="transmembrane region" description="Helical" evidence="12">
    <location>
        <begin position="674"/>
        <end position="694"/>
    </location>
</feature>
<comment type="subcellular location">
    <subcellularLocation>
        <location evidence="10">Cell membrane</location>
        <topology evidence="10">Peripheral membrane protein</topology>
    </subcellularLocation>
    <subcellularLocation>
        <location evidence="1 10">Endoplasmic reticulum membrane</location>
        <topology evidence="1">Single-pass type IV membrane protein</topology>
    </subcellularLocation>
</comment>
<dbReference type="GO" id="GO:0030018">
    <property type="term" value="C:Z disc"/>
    <property type="evidence" value="ECO:0007669"/>
    <property type="project" value="Ensembl"/>
</dbReference>
<evidence type="ECO:0000256" key="3">
    <source>
        <dbReference type="ARBA" id="ARBA00022475"/>
    </source>
</evidence>
<name>A0A8B9XVY7_BOSMU</name>
<evidence type="ECO:0000256" key="6">
    <source>
        <dbReference type="ARBA" id="ARBA00022737"/>
    </source>
</evidence>
<evidence type="ECO:0000313" key="13">
    <source>
        <dbReference type="Ensembl" id="ENSBGRP00000024947.1"/>
    </source>
</evidence>
<dbReference type="GO" id="GO:0005886">
    <property type="term" value="C:plasma membrane"/>
    <property type="evidence" value="ECO:0007669"/>
    <property type="project" value="UniProtKB-SubCell"/>
</dbReference>
<accession>A0A8B9XVY7</accession>
<keyword evidence="9 10" id="KW-0472">Membrane</keyword>
<dbReference type="PANTHER" id="PTHR23085:SF6">
    <property type="entry name" value="JUNCTOPHILIN-1"/>
    <property type="match status" value="1"/>
</dbReference>
<evidence type="ECO:0000256" key="1">
    <source>
        <dbReference type="ARBA" id="ARBA00004163"/>
    </source>
</evidence>
<evidence type="ECO:0000256" key="7">
    <source>
        <dbReference type="ARBA" id="ARBA00022824"/>
    </source>
</evidence>
<evidence type="ECO:0000256" key="2">
    <source>
        <dbReference type="ARBA" id="ARBA00008599"/>
    </source>
</evidence>
<keyword evidence="8 12" id="KW-1133">Transmembrane helix</keyword>
<dbReference type="InterPro" id="IPR017191">
    <property type="entry name" value="Junctophilin"/>
</dbReference>
<comment type="similarity">
    <text evidence="2 10">Belongs to the junctophilin family.</text>
</comment>
<evidence type="ECO:0000256" key="4">
    <source>
        <dbReference type="ARBA" id="ARBA00022553"/>
    </source>
</evidence>
<dbReference type="FunFam" id="2.20.110.10:FF:000003">
    <property type="entry name" value="Junctophilin"/>
    <property type="match status" value="1"/>
</dbReference>
<proteinExistence type="inferred from homology"/>
<dbReference type="SUPFAM" id="SSF82185">
    <property type="entry name" value="Histone H3 K4-specific methyltransferase SET7/9 N-terminal domain"/>
    <property type="match status" value="2"/>
</dbReference>
<dbReference type="GO" id="GO:0014701">
    <property type="term" value="C:junctional sarcoplasmic reticulum membrane"/>
    <property type="evidence" value="ECO:0007669"/>
    <property type="project" value="Ensembl"/>
</dbReference>
<dbReference type="Pfam" id="PF02493">
    <property type="entry name" value="MORN"/>
    <property type="match status" value="8"/>
</dbReference>
<dbReference type="GO" id="GO:0007517">
    <property type="term" value="P:muscle organ development"/>
    <property type="evidence" value="ECO:0007669"/>
    <property type="project" value="Ensembl"/>
</dbReference>
<feature type="compositionally biased region" description="Low complexity" evidence="11">
    <location>
        <begin position="617"/>
        <end position="632"/>
    </location>
</feature>
<reference evidence="13" key="3">
    <citation type="submission" date="2025-09" db="UniProtKB">
        <authorList>
            <consortium name="Ensembl"/>
        </authorList>
    </citation>
    <scope>IDENTIFICATION</scope>
</reference>
<dbReference type="Ensembl" id="ENSBGRT00000028781.1">
    <property type="protein sequence ID" value="ENSBGRP00000024947.1"/>
    <property type="gene ID" value="ENSBGRG00000015605.1"/>
</dbReference>
<dbReference type="GeneTree" id="ENSGT00940000156130"/>
<evidence type="ECO:0000256" key="11">
    <source>
        <dbReference type="SAM" id="MobiDB-lite"/>
    </source>
</evidence>
<dbReference type="SMART" id="SM00698">
    <property type="entry name" value="MORN"/>
    <property type="match status" value="6"/>
</dbReference>
<keyword evidence="5 12" id="KW-0812">Transmembrane</keyword>
<feature type="compositionally biased region" description="Basic and acidic residues" evidence="11">
    <location>
        <begin position="468"/>
        <end position="491"/>
    </location>
</feature>
<dbReference type="FunFam" id="2.20.110.10:FF:000012">
    <property type="entry name" value="Junctophilin"/>
    <property type="match status" value="1"/>
</dbReference>
<keyword evidence="3 10" id="KW-1003">Cell membrane</keyword>
<dbReference type="PIRSF" id="PIRSF037387">
    <property type="entry name" value="Junctophilin"/>
    <property type="match status" value="1"/>
</dbReference>
<dbReference type="InterPro" id="IPR003409">
    <property type="entry name" value="MORN"/>
</dbReference>
<evidence type="ECO:0000256" key="10">
    <source>
        <dbReference type="PIRNR" id="PIRNR037387"/>
    </source>
</evidence>
<dbReference type="Gene3D" id="2.20.110.10">
    <property type="entry name" value="Histone H3 K4-specific methyltransferase SET7/9 N-terminal domain"/>
    <property type="match status" value="3"/>
</dbReference>
<protein>
    <recommendedName>
        <fullName evidence="10">Junctophilin</fullName>
    </recommendedName>
</protein>
<reference evidence="13" key="2">
    <citation type="submission" date="2025-08" db="UniProtKB">
        <authorList>
            <consortium name="Ensembl"/>
        </authorList>
    </citation>
    <scope>IDENTIFICATION</scope>
</reference>
<feature type="compositionally biased region" description="Basic and acidic residues" evidence="11">
    <location>
        <begin position="633"/>
        <end position="647"/>
    </location>
</feature>
<dbReference type="FunFam" id="2.20.110.10:FF:000001">
    <property type="entry name" value="Junctophilin"/>
    <property type="match status" value="1"/>
</dbReference>
<feature type="region of interest" description="Disordered" evidence="11">
    <location>
        <begin position="228"/>
        <end position="247"/>
    </location>
</feature>
<keyword evidence="14" id="KW-1185">Reference proteome</keyword>
<dbReference type="GO" id="GO:0008307">
    <property type="term" value="F:structural constituent of muscle"/>
    <property type="evidence" value="ECO:0007669"/>
    <property type="project" value="Ensembl"/>
</dbReference>
<dbReference type="GO" id="GO:0005654">
    <property type="term" value="C:nucleoplasm"/>
    <property type="evidence" value="ECO:0007669"/>
    <property type="project" value="Ensembl"/>
</dbReference>
<dbReference type="PANTHER" id="PTHR23085">
    <property type="entry name" value="GH28348P"/>
    <property type="match status" value="1"/>
</dbReference>
<keyword evidence="6" id="KW-0677">Repeat</keyword>
<evidence type="ECO:0000256" key="9">
    <source>
        <dbReference type="ARBA" id="ARBA00023136"/>
    </source>
</evidence>
<dbReference type="AlphaFoldDB" id="A0A8B9XVY7"/>
<dbReference type="GO" id="GO:0030314">
    <property type="term" value="C:junctional membrane complex"/>
    <property type="evidence" value="ECO:0007669"/>
    <property type="project" value="UniProtKB-UniRule"/>
</dbReference>
<gene>
    <name evidence="13" type="primary">JPH1</name>
</gene>
<sequence length="695" mass="75513">MTGGRFDFDDGGTYCGGWEEGKAHGHGICTGPKGQGEYSGSWSHGFEVVGGYTWPSGNTYQGYWAQGKRHGLGVETKGKWMYRGEWSHGFKGRYGVRQSLCTPARYEGTWSNGLQDGYGVETYGDGGTYQGQWAGGMRHGYGVRQSVPYGMATVIRSPLRTSLASLRSEQSNGSVLHDAAAAADSPAGTRGGFVLNFHADAELSGKKKGGLFRRGSLLGSMKLRKSESKSSISSKRSSVRSDAAMSRISSSDANSTISFGDVDCDFCPVEDHVDATTTEIYMGEWKNDKRTGFGISERSNGMKYEGEWANNKRHGYGCTVFPDGSKEEGKYKNNILVRGIRKQLIPIRNTKTREKVDRAIEGAQRAAAMARTKVEIANSRTAHARAKADAADQAALAARQECDIARAVARELSPDFYQPVLRKKVLRLQSQGQLACLNSDACRNAADAKTDSEGPLSPDYIKQRFQEGVDAKENPEDKVPEKPPTPKESPHFYRKGTTPPESPEPSPRQGRCPSPKPARKQNPSSGARLNQDRRSAAEEKVTAAVNKPLTSKAPPKEVGAVVPSSKYSGRHHIPNPSNGELHSQYHGYYVKLNAPQHPPEDTEEEGSSQSSSALVHKPSPNKWSPPKSVTKPVAKESKAEPKAKKSELAIPKNPASSDARPALEKEANSGPNSIMIILVMLLNIGLAILFVHFLT</sequence>
<keyword evidence="7 10" id="KW-0256">Endoplasmic reticulum</keyword>
<dbReference type="Proteomes" id="UP000694520">
    <property type="component" value="Chromosome 18"/>
</dbReference>